<dbReference type="Pfam" id="PF14973">
    <property type="entry name" value="TINF2_N"/>
    <property type="match status" value="1"/>
</dbReference>
<sequence length="107" mass="11439">QAPPMTPPPSLSLRLVLAGAWAAVRSRSRGQFPRVLGLLEAVGRAAPGAVRFRHGARLRLGLQAAVSTLTCSGWRAPCPPPTCARWAGPQREGRGLGRGVVWCWPRP</sequence>
<feature type="domain" description="TERF1-interacting nuclear factor 2 N-terminal" evidence="1">
    <location>
        <begin position="21"/>
        <end position="71"/>
    </location>
</feature>
<protein>
    <recommendedName>
        <fullName evidence="1">TERF1-interacting nuclear factor 2 N-terminal domain-containing protein</fullName>
    </recommendedName>
</protein>
<evidence type="ECO:0000313" key="2">
    <source>
        <dbReference type="Ensembl" id="ENSSOCP00000013570.1"/>
    </source>
</evidence>
<reference evidence="2" key="1">
    <citation type="submission" date="2025-08" db="UniProtKB">
        <authorList>
            <consortium name="Ensembl"/>
        </authorList>
    </citation>
    <scope>IDENTIFICATION</scope>
</reference>
<accession>A0A8D0FDW5</accession>
<reference evidence="2" key="2">
    <citation type="submission" date="2025-09" db="UniProtKB">
        <authorList>
            <consortium name="Ensembl"/>
        </authorList>
    </citation>
    <scope>IDENTIFICATION</scope>
</reference>
<evidence type="ECO:0000313" key="3">
    <source>
        <dbReference type="Proteomes" id="UP000694551"/>
    </source>
</evidence>
<dbReference type="AlphaFoldDB" id="A0A8D0FDW5"/>
<dbReference type="Ensembl" id="ENSSOCT00000013937.1">
    <property type="protein sequence ID" value="ENSSOCP00000013570.1"/>
    <property type="gene ID" value="ENSSOCG00000010308.1"/>
</dbReference>
<proteinExistence type="predicted"/>
<organism evidence="2 3">
    <name type="scientific">Strix occidentalis caurina</name>
    <name type="common">northern spotted owl</name>
    <dbReference type="NCBI Taxonomy" id="311401"/>
    <lineage>
        <taxon>Eukaryota</taxon>
        <taxon>Metazoa</taxon>
        <taxon>Chordata</taxon>
        <taxon>Craniata</taxon>
        <taxon>Vertebrata</taxon>
        <taxon>Euteleostomi</taxon>
        <taxon>Archelosauria</taxon>
        <taxon>Archosauria</taxon>
        <taxon>Dinosauria</taxon>
        <taxon>Saurischia</taxon>
        <taxon>Theropoda</taxon>
        <taxon>Coelurosauria</taxon>
        <taxon>Aves</taxon>
        <taxon>Neognathae</taxon>
        <taxon>Neoaves</taxon>
        <taxon>Telluraves</taxon>
        <taxon>Strigiformes</taxon>
        <taxon>Strigidae</taxon>
        <taxon>Strix</taxon>
    </lineage>
</organism>
<dbReference type="Proteomes" id="UP000694551">
    <property type="component" value="Unplaced"/>
</dbReference>
<name>A0A8D0FDW5_STROC</name>
<evidence type="ECO:0000259" key="1">
    <source>
        <dbReference type="Pfam" id="PF14973"/>
    </source>
</evidence>
<dbReference type="InterPro" id="IPR029400">
    <property type="entry name" value="TINF2_N"/>
</dbReference>
<keyword evidence="3" id="KW-1185">Reference proteome</keyword>